<reference evidence="1 2" key="1">
    <citation type="submission" date="2018-06" db="EMBL/GenBank/DDBJ databases">
        <title>Genomic Encyclopedia of Archaeal and Bacterial Type Strains, Phase II (KMG-II): from individual species to whole genera.</title>
        <authorList>
            <person name="Goeker M."/>
        </authorList>
    </citation>
    <scope>NUCLEOTIDE SEQUENCE [LARGE SCALE GENOMIC DNA]</scope>
    <source>
        <strain evidence="1 2">DSM 23857</strain>
    </source>
</reference>
<sequence length="121" mass="14106">MGKTSNIEIKVTLDDQRVPEKLEWSAEEGSERLNQAKAMMLAFWDGADKTALRIDLWTKSMMVDEMADFFFQTMMTMADTYKRATPYHDMAEDLKQFANQFYKKFQDKLKQEEAEAGQKGL</sequence>
<protein>
    <submittedName>
        <fullName evidence="1">Gliding motility-associated protein GldC</fullName>
    </submittedName>
</protein>
<organism evidence="1 2">
    <name type="scientific">Chitinophaga skermanii</name>
    <dbReference type="NCBI Taxonomy" id="331697"/>
    <lineage>
        <taxon>Bacteria</taxon>
        <taxon>Pseudomonadati</taxon>
        <taxon>Bacteroidota</taxon>
        <taxon>Chitinophagia</taxon>
        <taxon>Chitinophagales</taxon>
        <taxon>Chitinophagaceae</taxon>
        <taxon>Chitinophaga</taxon>
    </lineage>
</organism>
<comment type="caution">
    <text evidence="1">The sequence shown here is derived from an EMBL/GenBank/DDBJ whole genome shotgun (WGS) entry which is preliminary data.</text>
</comment>
<gene>
    <name evidence="1" type="ORF">LX64_00071</name>
</gene>
<dbReference type="EMBL" id="QLLL01000001">
    <property type="protein sequence ID" value="RAJ10469.1"/>
    <property type="molecule type" value="Genomic_DNA"/>
</dbReference>
<keyword evidence="2" id="KW-1185">Reference proteome</keyword>
<evidence type="ECO:0000313" key="2">
    <source>
        <dbReference type="Proteomes" id="UP000249547"/>
    </source>
</evidence>
<dbReference type="InterPro" id="IPR019854">
    <property type="entry name" value="Motility-assoc_prot_GldC"/>
</dbReference>
<dbReference type="Pfam" id="PF19937">
    <property type="entry name" value="GldC-like"/>
    <property type="match status" value="1"/>
</dbReference>
<name>A0A327R0T8_9BACT</name>
<dbReference type="Proteomes" id="UP000249547">
    <property type="component" value="Unassembled WGS sequence"/>
</dbReference>
<dbReference type="NCBIfam" id="TIGR03515">
    <property type="entry name" value="GldC"/>
    <property type="match status" value="1"/>
</dbReference>
<dbReference type="AlphaFoldDB" id="A0A327R0T8"/>
<dbReference type="RefSeq" id="WP_111595622.1">
    <property type="nucleotide sequence ID" value="NZ_QLLL01000001.1"/>
</dbReference>
<dbReference type="OrthoDB" id="893422at2"/>
<evidence type="ECO:0000313" key="1">
    <source>
        <dbReference type="EMBL" id="RAJ10469.1"/>
    </source>
</evidence>
<proteinExistence type="predicted"/>
<accession>A0A327R0T8</accession>